<gene>
    <name evidence="1" type="ORF">KEU06_01525</name>
</gene>
<name>A0A942DXP7_9HYPH</name>
<evidence type="ECO:0000313" key="1">
    <source>
        <dbReference type="EMBL" id="MBS3647303.1"/>
    </source>
</evidence>
<dbReference type="AlphaFoldDB" id="A0A942DXP7"/>
<sequence>MNIPFGINYKPTSRAWEDIRKGPSLDAVREHLDRVVNSGRYSGRGAKGTR</sequence>
<dbReference type="RefSeq" id="WP_188252856.1">
    <property type="nucleotide sequence ID" value="NZ_JABVCF010000001.1"/>
</dbReference>
<reference evidence="1" key="1">
    <citation type="submission" date="2021-04" db="EMBL/GenBank/DDBJ databases">
        <title>Pseudaminobacter soli sp. nov., isolated from paddy soil contaminated by heavy metals.</title>
        <authorList>
            <person name="Zhang K."/>
        </authorList>
    </citation>
    <scope>NUCLEOTIDE SEQUENCE</scope>
    <source>
        <strain evidence="1">19-2017</strain>
    </source>
</reference>
<proteinExistence type="predicted"/>
<protein>
    <submittedName>
        <fullName evidence="1">Uncharacterized protein</fullName>
    </submittedName>
</protein>
<dbReference type="EMBL" id="JAGWCR010000001">
    <property type="protein sequence ID" value="MBS3647303.1"/>
    <property type="molecule type" value="Genomic_DNA"/>
</dbReference>
<dbReference type="Proteomes" id="UP000680348">
    <property type="component" value="Unassembled WGS sequence"/>
</dbReference>
<organism evidence="1 2">
    <name type="scientific">Pseudaminobacter soli</name>
    <name type="common">ex Zhang et al. 2022</name>
    <dbReference type="NCBI Taxonomy" id="2831468"/>
    <lineage>
        <taxon>Bacteria</taxon>
        <taxon>Pseudomonadati</taxon>
        <taxon>Pseudomonadota</taxon>
        <taxon>Alphaproteobacteria</taxon>
        <taxon>Hyphomicrobiales</taxon>
        <taxon>Phyllobacteriaceae</taxon>
        <taxon>Pseudaminobacter</taxon>
    </lineage>
</organism>
<evidence type="ECO:0000313" key="2">
    <source>
        <dbReference type="Proteomes" id="UP000680348"/>
    </source>
</evidence>
<comment type="caution">
    <text evidence="1">The sequence shown here is derived from an EMBL/GenBank/DDBJ whole genome shotgun (WGS) entry which is preliminary data.</text>
</comment>
<accession>A0A942DXP7</accession>
<keyword evidence="2" id="KW-1185">Reference proteome</keyword>